<protein>
    <submittedName>
        <fullName evidence="1">Uncharacterized protein</fullName>
    </submittedName>
</protein>
<organism evidence="1">
    <name type="scientific">viral metagenome</name>
    <dbReference type="NCBI Taxonomy" id="1070528"/>
    <lineage>
        <taxon>unclassified sequences</taxon>
        <taxon>metagenomes</taxon>
        <taxon>organismal metagenomes</taxon>
    </lineage>
</organism>
<dbReference type="AlphaFoldDB" id="A0A6C0KU34"/>
<sequence>MTSKGVFPFKYFYTRVYPLRRDEESDFTGVIENKINKINVTDLESYINLELDIQERIFKQMGCDDKIIQEAIDKMRLAYNSKK</sequence>
<reference evidence="1" key="1">
    <citation type="journal article" date="2020" name="Nature">
        <title>Giant virus diversity and host interactions through global metagenomics.</title>
        <authorList>
            <person name="Schulz F."/>
            <person name="Roux S."/>
            <person name="Paez-Espino D."/>
            <person name="Jungbluth S."/>
            <person name="Walsh D.A."/>
            <person name="Denef V.J."/>
            <person name="McMahon K.D."/>
            <person name="Konstantinidis K.T."/>
            <person name="Eloe-Fadrosh E.A."/>
            <person name="Kyrpides N.C."/>
            <person name="Woyke T."/>
        </authorList>
    </citation>
    <scope>NUCLEOTIDE SEQUENCE</scope>
    <source>
        <strain evidence="1">GVMAG-S-3300013094-109</strain>
    </source>
</reference>
<name>A0A6C0KU34_9ZZZZ</name>
<dbReference type="EMBL" id="MN740990">
    <property type="protein sequence ID" value="QHU21502.1"/>
    <property type="molecule type" value="Genomic_DNA"/>
</dbReference>
<evidence type="ECO:0000313" key="1">
    <source>
        <dbReference type="EMBL" id="QHU21502.1"/>
    </source>
</evidence>
<accession>A0A6C0KU34</accession>
<proteinExistence type="predicted"/>